<feature type="compositionally biased region" description="Basic residues" evidence="5">
    <location>
        <begin position="167"/>
        <end position="178"/>
    </location>
</feature>
<evidence type="ECO:0000256" key="4">
    <source>
        <dbReference type="ARBA" id="ARBA00023242"/>
    </source>
</evidence>
<evidence type="ECO:0000313" key="8">
    <source>
        <dbReference type="Proteomes" id="UP000289738"/>
    </source>
</evidence>
<dbReference type="Proteomes" id="UP000289738">
    <property type="component" value="Chromosome B05"/>
</dbReference>
<accession>A0A444Z9K6</accession>
<dbReference type="InterPro" id="IPR001005">
    <property type="entry name" value="SANT/Myb"/>
</dbReference>
<dbReference type="SUPFAM" id="SSF46689">
    <property type="entry name" value="Homeodomain-like"/>
    <property type="match status" value="1"/>
</dbReference>
<dbReference type="PANTHER" id="PTHR43952:SF59">
    <property type="entry name" value="MYB FAMILY TRANSCRIPTION FACTOR"/>
    <property type="match status" value="1"/>
</dbReference>
<reference evidence="7 8" key="1">
    <citation type="submission" date="2019-01" db="EMBL/GenBank/DDBJ databases">
        <title>Sequencing of cultivated peanut Arachis hypogaea provides insights into genome evolution and oil improvement.</title>
        <authorList>
            <person name="Chen X."/>
        </authorList>
    </citation>
    <scope>NUCLEOTIDE SEQUENCE [LARGE SCALE GENOMIC DNA]</scope>
    <source>
        <strain evidence="8">cv. Fuhuasheng</strain>
        <tissue evidence="7">Leaves</tissue>
    </source>
</reference>
<evidence type="ECO:0000256" key="1">
    <source>
        <dbReference type="ARBA" id="ARBA00004123"/>
    </source>
</evidence>
<keyword evidence="3" id="KW-0804">Transcription</keyword>
<dbReference type="CDD" id="cd00167">
    <property type="entry name" value="SANT"/>
    <property type="match status" value="1"/>
</dbReference>
<protein>
    <recommendedName>
        <fullName evidence="6">SANT domain-containing protein</fullName>
    </recommendedName>
</protein>
<name>A0A444Z9K6_ARAHY</name>
<dbReference type="InterPro" id="IPR044636">
    <property type="entry name" value="RADIALIS-like"/>
</dbReference>
<dbReference type="Gene3D" id="1.10.10.60">
    <property type="entry name" value="Homeodomain-like"/>
    <property type="match status" value="1"/>
</dbReference>
<evidence type="ECO:0000313" key="7">
    <source>
        <dbReference type="EMBL" id="RYR10862.1"/>
    </source>
</evidence>
<sequence length="195" mass="21605">MASSWTARQNKLFEEALAIYDRETHDRWQNIAKVVGKSVEDVKKHYELLKQDIDRIERGQVPFPSYSGSLIKFKNIFMEITPSNNDDSLKLKQTRSSPPAATDPPHVEQNSANHSVANEGNSNANATTIPEQESGPSVAAAATRPMPPKAPFRTPAQSSSRPAPRPFRPKQTVRRKPLTNKPSKPDNSCSTTPFG</sequence>
<dbReference type="AlphaFoldDB" id="A0A444Z9K6"/>
<evidence type="ECO:0000256" key="2">
    <source>
        <dbReference type="ARBA" id="ARBA00023015"/>
    </source>
</evidence>
<keyword evidence="8" id="KW-1185">Reference proteome</keyword>
<comment type="subcellular location">
    <subcellularLocation>
        <location evidence="1">Nucleus</location>
    </subcellularLocation>
</comment>
<dbReference type="GO" id="GO:0005634">
    <property type="term" value="C:nucleus"/>
    <property type="evidence" value="ECO:0007669"/>
    <property type="project" value="UniProtKB-SubCell"/>
</dbReference>
<proteinExistence type="predicted"/>
<organism evidence="7 8">
    <name type="scientific">Arachis hypogaea</name>
    <name type="common">Peanut</name>
    <dbReference type="NCBI Taxonomy" id="3818"/>
    <lineage>
        <taxon>Eukaryota</taxon>
        <taxon>Viridiplantae</taxon>
        <taxon>Streptophyta</taxon>
        <taxon>Embryophyta</taxon>
        <taxon>Tracheophyta</taxon>
        <taxon>Spermatophyta</taxon>
        <taxon>Magnoliopsida</taxon>
        <taxon>eudicotyledons</taxon>
        <taxon>Gunneridae</taxon>
        <taxon>Pentapetalae</taxon>
        <taxon>rosids</taxon>
        <taxon>fabids</taxon>
        <taxon>Fabales</taxon>
        <taxon>Fabaceae</taxon>
        <taxon>Papilionoideae</taxon>
        <taxon>50 kb inversion clade</taxon>
        <taxon>dalbergioids sensu lato</taxon>
        <taxon>Dalbergieae</taxon>
        <taxon>Pterocarpus clade</taxon>
        <taxon>Arachis</taxon>
    </lineage>
</organism>
<dbReference type="GO" id="GO:0003700">
    <property type="term" value="F:DNA-binding transcription factor activity"/>
    <property type="evidence" value="ECO:0007669"/>
    <property type="project" value="InterPro"/>
</dbReference>
<feature type="region of interest" description="Disordered" evidence="5">
    <location>
        <begin position="82"/>
        <end position="195"/>
    </location>
</feature>
<evidence type="ECO:0000256" key="3">
    <source>
        <dbReference type="ARBA" id="ARBA00023163"/>
    </source>
</evidence>
<dbReference type="InterPro" id="IPR009057">
    <property type="entry name" value="Homeodomain-like_sf"/>
</dbReference>
<dbReference type="PANTHER" id="PTHR43952">
    <property type="entry name" value="MYB FAMILY TRANSCRIPTION FACTOR-RELATED"/>
    <property type="match status" value="1"/>
</dbReference>
<feature type="compositionally biased region" description="Polar residues" evidence="5">
    <location>
        <begin position="108"/>
        <end position="135"/>
    </location>
</feature>
<dbReference type="PROSITE" id="PS51293">
    <property type="entry name" value="SANT"/>
    <property type="match status" value="1"/>
</dbReference>
<comment type="caution">
    <text evidence="7">The sequence shown here is derived from an EMBL/GenBank/DDBJ whole genome shotgun (WGS) entry which is preliminary data.</text>
</comment>
<evidence type="ECO:0000259" key="6">
    <source>
        <dbReference type="PROSITE" id="PS51293"/>
    </source>
</evidence>
<keyword evidence="4" id="KW-0539">Nucleus</keyword>
<dbReference type="InterPro" id="IPR017884">
    <property type="entry name" value="SANT_dom"/>
</dbReference>
<evidence type="ECO:0000256" key="5">
    <source>
        <dbReference type="SAM" id="MobiDB-lite"/>
    </source>
</evidence>
<dbReference type="FunFam" id="1.10.10.60:FF:000154">
    <property type="entry name" value="Transcription factor SRM1"/>
    <property type="match status" value="1"/>
</dbReference>
<gene>
    <name evidence="7" type="ORF">Ahy_B05g079338</name>
</gene>
<feature type="domain" description="SANT" evidence="6">
    <location>
        <begin position="1"/>
        <end position="54"/>
    </location>
</feature>
<dbReference type="STRING" id="3818.A0A444Z9K6"/>
<feature type="compositionally biased region" description="Polar residues" evidence="5">
    <location>
        <begin position="180"/>
        <end position="195"/>
    </location>
</feature>
<dbReference type="EMBL" id="SDMP01000015">
    <property type="protein sequence ID" value="RYR10862.1"/>
    <property type="molecule type" value="Genomic_DNA"/>
</dbReference>
<keyword evidence="2" id="KW-0805">Transcription regulation</keyword>
<dbReference type="SMART" id="SM00717">
    <property type="entry name" value="SANT"/>
    <property type="match status" value="1"/>
</dbReference>